<evidence type="ECO:0000259" key="1">
    <source>
        <dbReference type="Pfam" id="PF00534"/>
    </source>
</evidence>
<dbReference type="PANTHER" id="PTHR45947:SF3">
    <property type="entry name" value="SULFOQUINOVOSYL TRANSFERASE SQD2"/>
    <property type="match status" value="1"/>
</dbReference>
<dbReference type="InterPro" id="IPR050194">
    <property type="entry name" value="Glycosyltransferase_grp1"/>
</dbReference>
<dbReference type="Pfam" id="PF00534">
    <property type="entry name" value="Glycos_transf_1"/>
    <property type="match status" value="1"/>
</dbReference>
<proteinExistence type="predicted"/>
<dbReference type="InterPro" id="IPR001296">
    <property type="entry name" value="Glyco_trans_1"/>
</dbReference>
<dbReference type="PANTHER" id="PTHR45947">
    <property type="entry name" value="SULFOQUINOVOSYL TRANSFERASE SQD2"/>
    <property type="match status" value="1"/>
</dbReference>
<dbReference type="EMBL" id="QPJY01000002">
    <property type="protein sequence ID" value="RCX32252.1"/>
    <property type="molecule type" value="Genomic_DNA"/>
</dbReference>
<dbReference type="AlphaFoldDB" id="A0A369CDX2"/>
<dbReference type="Proteomes" id="UP000252707">
    <property type="component" value="Unassembled WGS sequence"/>
</dbReference>
<evidence type="ECO:0000259" key="2">
    <source>
        <dbReference type="Pfam" id="PF13579"/>
    </source>
</evidence>
<dbReference type="Pfam" id="PF13579">
    <property type="entry name" value="Glyco_trans_4_4"/>
    <property type="match status" value="1"/>
</dbReference>
<evidence type="ECO:0000313" key="4">
    <source>
        <dbReference type="Proteomes" id="UP000252707"/>
    </source>
</evidence>
<organism evidence="3 4">
    <name type="scientific">Thioalbus denitrificans</name>
    <dbReference type="NCBI Taxonomy" id="547122"/>
    <lineage>
        <taxon>Bacteria</taxon>
        <taxon>Pseudomonadati</taxon>
        <taxon>Pseudomonadota</taxon>
        <taxon>Gammaproteobacteria</taxon>
        <taxon>Chromatiales</taxon>
        <taxon>Ectothiorhodospiraceae</taxon>
        <taxon>Thioalbus</taxon>
    </lineage>
</organism>
<keyword evidence="4" id="KW-1185">Reference proteome</keyword>
<evidence type="ECO:0000313" key="3">
    <source>
        <dbReference type="EMBL" id="RCX32252.1"/>
    </source>
</evidence>
<name>A0A369CDX2_9GAMM</name>
<dbReference type="InterPro" id="IPR028098">
    <property type="entry name" value="Glyco_trans_4-like_N"/>
</dbReference>
<keyword evidence="3" id="KW-0808">Transferase</keyword>
<protein>
    <submittedName>
        <fullName evidence="3">Poly(Glycerol-phosphate) alpha-glucosyltransferase</fullName>
    </submittedName>
</protein>
<sequence length="390" mass="42581">MRIGIVTAAISRRAGGLFWAVRSLSQEVSRQGCEVSVYSVDDRFAADDIEQWQGLDITLCTTRGPASFAFAPGMGAALRMGQVDLVHAHGLWMYPSVVSSRWAGNKGAPRVVSPHGMLDPWAIRNSAVKKKLAGWAYENRHLRRATCLHALCDSEYESIRAYGLRNPVAIIPNGVELPLLSADGVEPSWLDKIPLQSRVLLFLGRIHPKKGLANLLHAWAQELRASHGRSWHLVVAGWDQNGNQAELEGLVEGLGIGSTVHFVGPQFEKQKLASLLRADAFVLPSFSEGLPMAVLEAWAHRLPVLMTSQCNLPEGFAADAAVPMEPNVESIRQGLGTLFEMSSDELAEMGSRGCALVEDRFTWPAVAAQMCSVYAWVLGQGPRPDCVRLD</sequence>
<comment type="caution">
    <text evidence="3">The sequence shown here is derived from an EMBL/GenBank/DDBJ whole genome shotgun (WGS) entry which is preliminary data.</text>
</comment>
<gene>
    <name evidence="3" type="ORF">DFQ59_102614</name>
</gene>
<dbReference type="OrthoDB" id="9764577at2"/>
<dbReference type="GO" id="GO:0016758">
    <property type="term" value="F:hexosyltransferase activity"/>
    <property type="evidence" value="ECO:0007669"/>
    <property type="project" value="TreeGrafter"/>
</dbReference>
<dbReference type="Gene3D" id="3.40.50.2000">
    <property type="entry name" value="Glycogen Phosphorylase B"/>
    <property type="match status" value="2"/>
</dbReference>
<reference evidence="3 4" key="1">
    <citation type="submission" date="2018-07" db="EMBL/GenBank/DDBJ databases">
        <title>Genomic Encyclopedia of Type Strains, Phase IV (KMG-IV): sequencing the most valuable type-strain genomes for metagenomic binning, comparative biology and taxonomic classification.</title>
        <authorList>
            <person name="Goeker M."/>
        </authorList>
    </citation>
    <scope>NUCLEOTIDE SEQUENCE [LARGE SCALE GENOMIC DNA]</scope>
    <source>
        <strain evidence="3 4">DSM 26407</strain>
    </source>
</reference>
<accession>A0A369CDX2</accession>
<feature type="domain" description="Glycosyltransferase subfamily 4-like N-terminal" evidence="2">
    <location>
        <begin position="15"/>
        <end position="174"/>
    </location>
</feature>
<dbReference type="SUPFAM" id="SSF53756">
    <property type="entry name" value="UDP-Glycosyltransferase/glycogen phosphorylase"/>
    <property type="match status" value="1"/>
</dbReference>
<feature type="domain" description="Glycosyl transferase family 1" evidence="1">
    <location>
        <begin position="193"/>
        <end position="342"/>
    </location>
</feature>